<feature type="signal peptide" evidence="3">
    <location>
        <begin position="1"/>
        <end position="20"/>
    </location>
</feature>
<evidence type="ECO:0000256" key="3">
    <source>
        <dbReference type="SAM" id="SignalP"/>
    </source>
</evidence>
<gene>
    <name evidence="4" type="ORF">HGK34_11250</name>
</gene>
<dbReference type="Proteomes" id="UP000675409">
    <property type="component" value="Unassembled WGS sequence"/>
</dbReference>
<keyword evidence="5" id="KW-1185">Reference proteome</keyword>
<organism evidence="4 5">
    <name type="scientific">Myceligenerans indicum</name>
    <dbReference type="NCBI Taxonomy" id="2593663"/>
    <lineage>
        <taxon>Bacteria</taxon>
        <taxon>Bacillati</taxon>
        <taxon>Actinomycetota</taxon>
        <taxon>Actinomycetes</taxon>
        <taxon>Micrococcales</taxon>
        <taxon>Promicromonosporaceae</taxon>
        <taxon>Myceligenerans</taxon>
    </lineage>
</organism>
<proteinExistence type="predicted"/>
<evidence type="ECO:0000313" key="4">
    <source>
        <dbReference type="EMBL" id="MBL0886845.1"/>
    </source>
</evidence>
<evidence type="ECO:0000256" key="1">
    <source>
        <dbReference type="ARBA" id="ARBA00022729"/>
    </source>
</evidence>
<evidence type="ECO:0000256" key="2">
    <source>
        <dbReference type="SAM" id="MobiDB-lite"/>
    </source>
</evidence>
<keyword evidence="1 3" id="KW-0732">Signal</keyword>
<comment type="caution">
    <text evidence="4">The sequence shown here is derived from an EMBL/GenBank/DDBJ whole genome shotgun (WGS) entry which is preliminary data.</text>
</comment>
<dbReference type="InterPro" id="IPR029050">
    <property type="entry name" value="Immunoprotect_excell_Ig-like"/>
</dbReference>
<name>A0ABS1LKR5_9MICO</name>
<sequence length="207" mass="21408">MSRRRFSWRAMLLAPAAIGAATWFVTQVPQDTAVDAPFEIGGAVGETVHLGYADLVVTDVRVAEQIAGDGVAQAGGVFVVVDAVWQASDRTIAVGGAELVDSRERVHAATDRSGCATATTAVPAYRQRISYCFDVPPDALDGAQLRLGRGGDGEEGAFQRRDAVAVVGLGLGLDRVPGEEAGADAAPIEVHGPAPVVRTGTDGQEDA</sequence>
<feature type="region of interest" description="Disordered" evidence="2">
    <location>
        <begin position="183"/>
        <end position="207"/>
    </location>
</feature>
<accession>A0ABS1LKR5</accession>
<reference evidence="4 5" key="1">
    <citation type="journal article" date="2021" name="Arch. Microbiol.">
        <title>Myceligenerans indicum sp. nov., an actinobacterium isolated from mangrove sediment of Sundarbans, India.</title>
        <authorList>
            <person name="Asha K."/>
            <person name="Bhadury P."/>
        </authorList>
    </citation>
    <scope>NUCLEOTIDE SEQUENCE [LARGE SCALE GENOMIC DNA]</scope>
    <source>
        <strain evidence="4 5">I2</strain>
    </source>
</reference>
<evidence type="ECO:0000313" key="5">
    <source>
        <dbReference type="Proteomes" id="UP000675409"/>
    </source>
</evidence>
<dbReference type="EMBL" id="JABBYC010000017">
    <property type="protein sequence ID" value="MBL0886845.1"/>
    <property type="molecule type" value="Genomic_DNA"/>
</dbReference>
<feature type="chain" id="PRO_5046777163" evidence="3">
    <location>
        <begin position="21"/>
        <end position="207"/>
    </location>
</feature>
<dbReference type="RefSeq" id="WP_201847227.1">
    <property type="nucleotide sequence ID" value="NZ_JABBYC010000017.1"/>
</dbReference>
<dbReference type="Gene3D" id="2.60.40.1240">
    <property type="match status" value="1"/>
</dbReference>
<protein>
    <submittedName>
        <fullName evidence="4">Uncharacterized protein</fullName>
    </submittedName>
</protein>